<dbReference type="AlphaFoldDB" id="A0A6J4T0L8"/>
<feature type="region of interest" description="Disordered" evidence="1">
    <location>
        <begin position="1"/>
        <end position="57"/>
    </location>
</feature>
<reference evidence="2" key="1">
    <citation type="submission" date="2020-02" db="EMBL/GenBank/DDBJ databases">
        <authorList>
            <person name="Meier V. D."/>
        </authorList>
    </citation>
    <scope>NUCLEOTIDE SEQUENCE</scope>
    <source>
        <strain evidence="2">AVDCRST_MAG17</strain>
    </source>
</reference>
<evidence type="ECO:0000313" key="2">
    <source>
        <dbReference type="EMBL" id="CAA9509998.1"/>
    </source>
</evidence>
<feature type="non-terminal residue" evidence="2">
    <location>
        <position position="57"/>
    </location>
</feature>
<evidence type="ECO:0000256" key="1">
    <source>
        <dbReference type="SAM" id="MobiDB-lite"/>
    </source>
</evidence>
<organism evidence="2">
    <name type="scientific">uncultured Solirubrobacterales bacterium</name>
    <dbReference type="NCBI Taxonomy" id="768556"/>
    <lineage>
        <taxon>Bacteria</taxon>
        <taxon>Bacillati</taxon>
        <taxon>Actinomycetota</taxon>
        <taxon>Thermoleophilia</taxon>
        <taxon>Solirubrobacterales</taxon>
        <taxon>environmental samples</taxon>
    </lineage>
</organism>
<protein>
    <submittedName>
        <fullName evidence="2">Uncharacterized protein</fullName>
    </submittedName>
</protein>
<gene>
    <name evidence="2" type="ORF">AVDCRST_MAG17-1921</name>
</gene>
<proteinExistence type="predicted"/>
<feature type="non-terminal residue" evidence="2">
    <location>
        <position position="1"/>
    </location>
</feature>
<dbReference type="EMBL" id="CADCVV010000152">
    <property type="protein sequence ID" value="CAA9509998.1"/>
    <property type="molecule type" value="Genomic_DNA"/>
</dbReference>
<sequence length="57" mass="5994">CRPTQSSRSGAKLGSIARAAPRAAMTSWASRSRPARFPPRPRQTGRGSARGRGSLSA</sequence>
<name>A0A6J4T0L8_9ACTN</name>
<feature type="compositionally biased region" description="Low complexity" evidence="1">
    <location>
        <begin position="45"/>
        <end position="57"/>
    </location>
</feature>
<accession>A0A6J4T0L8</accession>